<evidence type="ECO:0000313" key="2">
    <source>
        <dbReference type="Proteomes" id="UP000185895"/>
    </source>
</evidence>
<protein>
    <recommendedName>
        <fullName evidence="3">Chemotaxis protein</fullName>
    </recommendedName>
</protein>
<dbReference type="STRING" id="1262585.BJI46_12855"/>
<dbReference type="RefSeq" id="WP_070070028.1">
    <property type="nucleotide sequence ID" value="NZ_MKKK01000026.1"/>
</dbReference>
<reference evidence="1 2" key="1">
    <citation type="submission" date="2016-09" db="EMBL/GenBank/DDBJ databases">
        <authorList>
            <person name="Capua I."/>
            <person name="De Benedictis P."/>
            <person name="Joannis T."/>
            <person name="Lombin L.H."/>
            <person name="Cattoli G."/>
        </authorList>
    </citation>
    <scope>NUCLEOTIDE SEQUENCE [LARGE SCALE GENOMIC DNA]</scope>
    <source>
        <strain evidence="1 2">ANC 4671</strain>
    </source>
</reference>
<dbReference type="AlphaFoldDB" id="A0A1E7R831"/>
<dbReference type="Proteomes" id="UP000185895">
    <property type="component" value="Unassembled WGS sequence"/>
</dbReference>
<evidence type="ECO:0008006" key="3">
    <source>
        <dbReference type="Google" id="ProtNLM"/>
    </source>
</evidence>
<name>A0A1E7R831_9GAMM</name>
<sequence>MSFQSSSHFDSTPLLIVKTEIENIIKNVETGVNQLLEDQIMPFGIEDALINLQQAAQVLALIEQPYLAKLTQLTADVMYKVLQDFKQQNIHANDIQAMSEGMNTLVHYIDFLCIKEASAPQLLISAINQLEISLKKPLTHEGTVVQPFLEAIEPNIKLDNPAQLPESQLVLRLYKVSLLHLLKNKTSLLDYQALSLCGNYFSLKAEGLQSQQFWRLVHQALKNSAQIHLTEPRLRSLIQIEQLAEQFFAKPSLFEVKIQNLADVIILCLSEDSLVAAQIREQLNLMDDVLSDNQLQCLRRQLFGPDFNTISTVVHLLNEQITTIEKQIEFGDYLTDNSQQLKISEQLSEMAKVFSIINLEQAAIQLQQQATKIRSIQYLADPAHANELMNALLFSSNALQMLAYEYTPVRAKLPINNHHIILETVENAQQTLCQEARLSVQKLSDMLIRYAQNMQHTELEEIPALLREVSGGLLFLESEQGYQMLQKTAQLLEQYILATKRDLQSREIRLLANTIASADYHFEQIQNHHPFMPKTMQVGLDSVAQLQQAMC</sequence>
<keyword evidence="2" id="KW-1185">Reference proteome</keyword>
<gene>
    <name evidence="1" type="ORF">BJI46_12855</name>
</gene>
<proteinExistence type="predicted"/>
<comment type="caution">
    <text evidence="1">The sequence shown here is derived from an EMBL/GenBank/DDBJ whole genome shotgun (WGS) entry which is preliminary data.</text>
</comment>
<dbReference type="EMBL" id="MKKK01000026">
    <property type="protein sequence ID" value="OEY95519.1"/>
    <property type="molecule type" value="Genomic_DNA"/>
</dbReference>
<accession>A0A1E7R831</accession>
<dbReference type="OrthoDB" id="6712627at2"/>
<organism evidence="1 2">
    <name type="scientific">Acinetobacter qingfengensis</name>
    <dbReference type="NCBI Taxonomy" id="1262585"/>
    <lineage>
        <taxon>Bacteria</taxon>
        <taxon>Pseudomonadati</taxon>
        <taxon>Pseudomonadota</taxon>
        <taxon>Gammaproteobacteria</taxon>
        <taxon>Moraxellales</taxon>
        <taxon>Moraxellaceae</taxon>
        <taxon>Acinetobacter</taxon>
    </lineage>
</organism>
<evidence type="ECO:0000313" key="1">
    <source>
        <dbReference type="EMBL" id="OEY95519.1"/>
    </source>
</evidence>